<keyword evidence="8" id="KW-1185">Reference proteome</keyword>
<evidence type="ECO:0000256" key="3">
    <source>
        <dbReference type="ARBA" id="ARBA00022884"/>
    </source>
</evidence>
<evidence type="ECO:0000313" key="8">
    <source>
        <dbReference type="Proteomes" id="UP000279470"/>
    </source>
</evidence>
<keyword evidence="4 6" id="KW-0689">Ribosomal protein</keyword>
<gene>
    <name evidence="6" type="primary">rplW</name>
    <name evidence="7" type="ORF">EIC27_02785</name>
</gene>
<name>A0A429XNI4_9RICK</name>
<dbReference type="InterPro" id="IPR013025">
    <property type="entry name" value="Ribosomal_uL23-like"/>
</dbReference>
<dbReference type="InterPro" id="IPR012678">
    <property type="entry name" value="Ribosomal_uL23/eL15/eS24_sf"/>
</dbReference>
<evidence type="ECO:0000256" key="2">
    <source>
        <dbReference type="ARBA" id="ARBA00022730"/>
    </source>
</evidence>
<comment type="subunit">
    <text evidence="6">Part of the 50S ribosomal subunit. Contacts protein L29, and trigger factor when it is bound to the ribosome.</text>
</comment>
<evidence type="ECO:0000256" key="4">
    <source>
        <dbReference type="ARBA" id="ARBA00022980"/>
    </source>
</evidence>
<reference evidence="8" key="1">
    <citation type="submission" date="2018-11" db="EMBL/GenBank/DDBJ databases">
        <title>Phylogenetic, genomic, and biogeographic characterization of a novel and ubiquitous marine invertebrate-associated Rickettsiales parasite, Candidatus Marinoinvertebrata rohwerii, gen. nov., sp. nov.</title>
        <authorList>
            <person name="Klinges J.G."/>
            <person name="Rosales S.M."/>
            <person name="Mcminds R."/>
            <person name="Shaver E.C."/>
            <person name="Shantz A."/>
            <person name="Peters E.C."/>
            <person name="Burkepile D.E."/>
            <person name="Silliman B.R."/>
            <person name="Vega Thurber R.L."/>
        </authorList>
    </citation>
    <scope>NUCLEOTIDE SEQUENCE [LARGE SCALE GENOMIC DNA]</scope>
    <source>
        <strain evidence="8">a_cerv_44</strain>
    </source>
</reference>
<proteinExistence type="inferred from homology"/>
<sequence length="97" mass="11166">MNKVDWYDIIKRPLLTEKSNSFENLGKYVFIVNSKSNKLQVKKAVEQIFNVKVAKVNVINMDGKAKIFKGRKGKRSSYKKAIITTKDKKKIEFAKGI</sequence>
<accession>A0A429XNI4</accession>
<organism evidence="7 8">
    <name type="scientific">Candidatus Aquarickettsia rohweri</name>
    <dbReference type="NCBI Taxonomy" id="2602574"/>
    <lineage>
        <taxon>Bacteria</taxon>
        <taxon>Pseudomonadati</taxon>
        <taxon>Pseudomonadota</taxon>
        <taxon>Alphaproteobacteria</taxon>
        <taxon>Rickettsiales</taxon>
        <taxon>Candidatus Midichloriaceae</taxon>
        <taxon>Candidatus Aquarickettsia</taxon>
    </lineage>
</organism>
<keyword evidence="5 6" id="KW-0687">Ribonucleoprotein</keyword>
<comment type="caution">
    <text evidence="7">The sequence shown here is derived from an EMBL/GenBank/DDBJ whole genome shotgun (WGS) entry which is preliminary data.</text>
</comment>
<dbReference type="EMBL" id="RXFM01000029">
    <property type="protein sequence ID" value="RST68172.1"/>
    <property type="molecule type" value="Genomic_DNA"/>
</dbReference>
<comment type="function">
    <text evidence="6">One of the early assembly proteins it binds 23S rRNA. One of the proteins that surrounds the polypeptide exit tunnel on the outside of the ribosome. Forms the main docking site for trigger factor binding to the ribosome.</text>
</comment>
<protein>
    <recommendedName>
        <fullName evidence="6">Large ribosomal subunit protein uL23</fullName>
    </recommendedName>
</protein>
<dbReference type="GO" id="GO:0006412">
    <property type="term" value="P:translation"/>
    <property type="evidence" value="ECO:0007669"/>
    <property type="project" value="UniProtKB-UniRule"/>
</dbReference>
<dbReference type="GO" id="GO:0005840">
    <property type="term" value="C:ribosome"/>
    <property type="evidence" value="ECO:0007669"/>
    <property type="project" value="UniProtKB-KW"/>
</dbReference>
<dbReference type="InterPro" id="IPR012677">
    <property type="entry name" value="Nucleotide-bd_a/b_plait_sf"/>
</dbReference>
<dbReference type="Proteomes" id="UP000279470">
    <property type="component" value="Unassembled WGS sequence"/>
</dbReference>
<dbReference type="PANTHER" id="PTHR11620">
    <property type="entry name" value="60S RIBOSOMAL PROTEIN L23A"/>
    <property type="match status" value="1"/>
</dbReference>
<dbReference type="Gene3D" id="3.30.70.330">
    <property type="match status" value="1"/>
</dbReference>
<evidence type="ECO:0000256" key="5">
    <source>
        <dbReference type="ARBA" id="ARBA00023274"/>
    </source>
</evidence>
<dbReference type="GO" id="GO:0019843">
    <property type="term" value="F:rRNA binding"/>
    <property type="evidence" value="ECO:0007669"/>
    <property type="project" value="UniProtKB-UniRule"/>
</dbReference>
<evidence type="ECO:0000256" key="1">
    <source>
        <dbReference type="ARBA" id="ARBA00006700"/>
    </source>
</evidence>
<keyword evidence="2 6" id="KW-0699">rRNA-binding</keyword>
<dbReference type="SUPFAM" id="SSF54189">
    <property type="entry name" value="Ribosomal proteins S24e, L23 and L15e"/>
    <property type="match status" value="1"/>
</dbReference>
<dbReference type="Pfam" id="PF00276">
    <property type="entry name" value="Ribosomal_L23"/>
    <property type="match status" value="1"/>
</dbReference>
<dbReference type="HAMAP" id="MF_01369_B">
    <property type="entry name" value="Ribosomal_uL23_B"/>
    <property type="match status" value="1"/>
</dbReference>
<dbReference type="GO" id="GO:0003735">
    <property type="term" value="F:structural constituent of ribosome"/>
    <property type="evidence" value="ECO:0007669"/>
    <property type="project" value="InterPro"/>
</dbReference>
<evidence type="ECO:0000313" key="7">
    <source>
        <dbReference type="EMBL" id="RST68172.1"/>
    </source>
</evidence>
<dbReference type="FunFam" id="3.30.70.330:FF:000001">
    <property type="entry name" value="50S ribosomal protein L23"/>
    <property type="match status" value="1"/>
</dbReference>
<dbReference type="NCBIfam" id="NF004363">
    <property type="entry name" value="PRK05738.2-4"/>
    <property type="match status" value="1"/>
</dbReference>
<dbReference type="OrthoDB" id="9793353at2"/>
<comment type="similarity">
    <text evidence="1 6">Belongs to the universal ribosomal protein uL23 family.</text>
</comment>
<dbReference type="AlphaFoldDB" id="A0A429XNI4"/>
<keyword evidence="3 6" id="KW-0694">RNA-binding</keyword>
<dbReference type="RefSeq" id="WP_126044628.1">
    <property type="nucleotide sequence ID" value="NZ_RXFM01000029.1"/>
</dbReference>
<dbReference type="GO" id="GO:1990904">
    <property type="term" value="C:ribonucleoprotein complex"/>
    <property type="evidence" value="ECO:0007669"/>
    <property type="project" value="UniProtKB-KW"/>
</dbReference>
<evidence type="ECO:0000256" key="6">
    <source>
        <dbReference type="HAMAP-Rule" id="MF_01369"/>
    </source>
</evidence>